<keyword evidence="3" id="KW-1185">Reference proteome</keyword>
<keyword evidence="1" id="KW-0732">Signal</keyword>
<feature type="chain" id="PRO_5020598985" evidence="1">
    <location>
        <begin position="21"/>
        <end position="273"/>
    </location>
</feature>
<dbReference type="Proteomes" id="UP000298616">
    <property type="component" value="Chromosome"/>
</dbReference>
<evidence type="ECO:0000313" key="2">
    <source>
        <dbReference type="EMBL" id="QCK15348.1"/>
    </source>
</evidence>
<reference evidence="2 3" key="1">
    <citation type="submission" date="2018-04" db="EMBL/GenBank/DDBJ databases">
        <title>Complete genome uncultured novel isolate.</title>
        <authorList>
            <person name="Merlino G."/>
        </authorList>
    </citation>
    <scope>NUCLEOTIDE SEQUENCE [LARGE SCALE GENOMIC DNA]</scope>
    <source>
        <strain evidence="3">R1DC9</strain>
    </source>
</reference>
<evidence type="ECO:0000256" key="1">
    <source>
        <dbReference type="SAM" id="SignalP"/>
    </source>
</evidence>
<name>A0A4D7K7M2_9BACT</name>
<sequence>MKKLYFSIFIAIVPFFVAQAQVGNDFADKEVLVASTKQVNQFFRRFNLEEDWQGNRLRKDDPLYRNNELRKKTIAQLFDMSNNGISNDIKRQFIEDVTSPTSSNYLTFWEGEWFAEAHCKFMYNGKVEDAILYMKLEEENKGIKWVISDIYFEPFFEIFDKDPNIRKKYLHPMSHELDFMNLKKNLKEREEQDLADNSYKPHYLTVFFYELKKGNLKFLYTTQTFYHFFQVDNWYFKLEEFNRSTYNSGWLIADLLKISQSEKNLLLKNIYHD</sequence>
<organism evidence="2 3">
    <name type="scientific">Mangrovivirga cuniculi</name>
    <dbReference type="NCBI Taxonomy" id="2715131"/>
    <lineage>
        <taxon>Bacteria</taxon>
        <taxon>Pseudomonadati</taxon>
        <taxon>Bacteroidota</taxon>
        <taxon>Cytophagia</taxon>
        <taxon>Cytophagales</taxon>
        <taxon>Mangrovivirgaceae</taxon>
        <taxon>Mangrovivirga</taxon>
    </lineage>
</organism>
<protein>
    <submittedName>
        <fullName evidence="2">Uncharacterized protein</fullName>
    </submittedName>
</protein>
<dbReference type="AlphaFoldDB" id="A0A4D7K7M2"/>
<dbReference type="RefSeq" id="WP_137090945.1">
    <property type="nucleotide sequence ID" value="NZ_CP028923.1"/>
</dbReference>
<dbReference type="KEGG" id="fpf:DCC35_11620"/>
<dbReference type="EMBL" id="CP028923">
    <property type="protein sequence ID" value="QCK15348.1"/>
    <property type="molecule type" value="Genomic_DNA"/>
</dbReference>
<feature type="signal peptide" evidence="1">
    <location>
        <begin position="1"/>
        <end position="20"/>
    </location>
</feature>
<proteinExistence type="predicted"/>
<gene>
    <name evidence="2" type="ORF">DCC35_11620</name>
</gene>
<accession>A0A4D7K7M2</accession>
<dbReference type="OrthoDB" id="976741at2"/>
<evidence type="ECO:0000313" key="3">
    <source>
        <dbReference type="Proteomes" id="UP000298616"/>
    </source>
</evidence>